<organism evidence="2">
    <name type="scientific">Malaco herpesvirus 4</name>
    <dbReference type="NCBI Taxonomy" id="3031800"/>
    <lineage>
        <taxon>Viruses</taxon>
        <taxon>Duplodnaviria</taxon>
        <taxon>Heunggongvirae</taxon>
        <taxon>Peploviricota</taxon>
        <taxon>Herviviricetes</taxon>
        <taxon>Herpesvirales</taxon>
        <taxon>Malacoherpesviridae</taxon>
    </lineage>
</organism>
<sequence>MKNEAMRKLYMYVYISLICPSIIQILPINLKQRVTVQEEVAIGREQVSQYASQQTSTAQDRRQQAIQKLRRDYCRTRPYSPNTAAQRVSSKPVYQQRGHDIMVWEGEEERPLAYDDDIIDSLVEPSVNGGDVSHQSEYQLLCPKCQKCYPVSSPCDFLEHTDVCGGTKMVK</sequence>
<evidence type="ECO:0000256" key="1">
    <source>
        <dbReference type="SAM" id="Phobius"/>
    </source>
</evidence>
<keyword evidence="1" id="KW-0472">Membrane</keyword>
<protein>
    <submittedName>
        <fullName evidence="2">ORF18</fullName>
    </submittedName>
</protein>
<dbReference type="EMBL" id="BK063067">
    <property type="protein sequence ID" value="DBA11632.1"/>
    <property type="molecule type" value="Genomic_DNA"/>
</dbReference>
<accession>A0AA48SFF6</accession>
<name>A0AA48SFF6_9VIRU</name>
<evidence type="ECO:0000313" key="2">
    <source>
        <dbReference type="EMBL" id="DBA11632.1"/>
    </source>
</evidence>
<reference evidence="2" key="2">
    <citation type="submission" date="2023-01" db="EMBL/GenBank/DDBJ databases">
        <authorList>
            <person name="Rosani U."/>
            <person name="Delmont T.O."/>
            <person name="Gaia M."/>
            <person name="Krupovic M."/>
        </authorList>
    </citation>
    <scope>NUCLEOTIDE SEQUENCE</scope>
    <source>
        <strain evidence="2">MalacoHV4/Med/2018 155</strain>
    </source>
</reference>
<proteinExistence type="predicted"/>
<reference evidence="2" key="1">
    <citation type="journal article" date="2023" name="Front. Mar. Sci.">
        <title>Tracing the invertebrate herpesviruses in the global sequence datasets.</title>
        <authorList>
            <person name="Rosani U."/>
            <person name="Gaia M."/>
            <person name="Delmont T.O."/>
            <person name="Krupovic M."/>
        </authorList>
    </citation>
    <scope>NUCLEOTIDE SEQUENCE</scope>
    <source>
        <strain evidence="2">MalacoHV4/Med/2018 155</strain>
    </source>
</reference>
<keyword evidence="1" id="KW-1133">Transmembrane helix</keyword>
<keyword evidence="1" id="KW-0812">Transmembrane</keyword>
<feature type="transmembrane region" description="Helical" evidence="1">
    <location>
        <begin position="12"/>
        <end position="30"/>
    </location>
</feature>